<dbReference type="InterPro" id="IPR040853">
    <property type="entry name" value="RapA2_cadherin-like"/>
</dbReference>
<feature type="domain" description="RapA2 cadherin-like" evidence="1">
    <location>
        <begin position="368"/>
        <end position="439"/>
    </location>
</feature>
<dbReference type="Gene3D" id="2.60.40.10">
    <property type="entry name" value="Immunoglobulins"/>
    <property type="match status" value="2"/>
</dbReference>
<dbReference type="InterPro" id="IPR010221">
    <property type="entry name" value="VCBS_dom"/>
</dbReference>
<dbReference type="Gene3D" id="2.150.10.10">
    <property type="entry name" value="Serralysin-like metalloprotease, C-terminal"/>
    <property type="match status" value="1"/>
</dbReference>
<dbReference type="Pfam" id="PF17963">
    <property type="entry name" value="Big_9"/>
    <property type="match status" value="1"/>
</dbReference>
<dbReference type="EMBL" id="FXUL01000001">
    <property type="protein sequence ID" value="SMP41353.1"/>
    <property type="molecule type" value="Genomic_DNA"/>
</dbReference>
<name>A0ABY1PSC2_9BURK</name>
<dbReference type="Pfam" id="PF17803">
    <property type="entry name" value="Cadherin_4"/>
    <property type="match status" value="1"/>
</dbReference>
<gene>
    <name evidence="2" type="ORF">SAMN06295970_10184</name>
</gene>
<dbReference type="InterPro" id="IPR013783">
    <property type="entry name" value="Ig-like_fold"/>
</dbReference>
<dbReference type="Proteomes" id="UP001158049">
    <property type="component" value="Unassembled WGS sequence"/>
</dbReference>
<organism evidence="2 3">
    <name type="scientific">Noviherbaspirillum suwonense</name>
    <dbReference type="NCBI Taxonomy" id="1224511"/>
    <lineage>
        <taxon>Bacteria</taxon>
        <taxon>Pseudomonadati</taxon>
        <taxon>Pseudomonadota</taxon>
        <taxon>Betaproteobacteria</taxon>
        <taxon>Burkholderiales</taxon>
        <taxon>Oxalobacteraceae</taxon>
        <taxon>Noviherbaspirillum</taxon>
    </lineage>
</organism>
<evidence type="ECO:0000259" key="1">
    <source>
        <dbReference type="Pfam" id="PF17803"/>
    </source>
</evidence>
<dbReference type="RefSeq" id="WP_283440249.1">
    <property type="nucleotide sequence ID" value="NZ_FXUL01000001.1"/>
</dbReference>
<protein>
    <submittedName>
        <fullName evidence="2">VCBS repeat-containing protein</fullName>
    </submittedName>
</protein>
<dbReference type="InterPro" id="IPR011049">
    <property type="entry name" value="Serralysin-like_metalloprot_C"/>
</dbReference>
<dbReference type="Pfam" id="PF00353">
    <property type="entry name" value="HemolysinCabind"/>
    <property type="match status" value="1"/>
</dbReference>
<comment type="caution">
    <text evidence="2">The sequence shown here is derived from an EMBL/GenBank/DDBJ whole genome shotgun (WGS) entry which is preliminary data.</text>
</comment>
<dbReference type="NCBIfam" id="TIGR01965">
    <property type="entry name" value="VCBS_repeat"/>
    <property type="match status" value="4"/>
</dbReference>
<proteinExistence type="predicted"/>
<dbReference type="SUPFAM" id="SSF51120">
    <property type="entry name" value="beta-Roll"/>
    <property type="match status" value="1"/>
</dbReference>
<evidence type="ECO:0000313" key="3">
    <source>
        <dbReference type="Proteomes" id="UP001158049"/>
    </source>
</evidence>
<sequence length="867" mass="88696">MATTTTTTTSTSTSTSTFDISAQARTGANVINDGDLGNRNLVGTSKNDIIFGNSGDDVIDGLGGADIVLGGAGNDTLIYNMSQNIGVRDNYAGNGGADQLVIQFSYAQWIDRGVQADIAHYLSFLAQAGREAPPFAFKAFGLTAAGIETFNVRVDGMALDPVDQRPVLAADTLTTAEDTRSASIDVLANDSIPDLAASVAFTQGAHGAVTRAALDLTHPASGQSASFVYTPAANYAGPDTFRYTVTDADGDVRSAVVNVNVTPVNDAAVISGTSTGTVTEAGGVANALPGMPTATGNLTDTDIDNPANSFLPVAAGQASAGGHGSYAMTAGGAWTYTLSDTDGTVQALNAGGTLQDTFQARTVDGTAQTVTILIKGANDAATLGTGVANLVEGDTAAAISTSGTLAISDVDDPATFVQQAATAGQYGTFGIGANGAWTYAASSAHDEFIGGTTYTDTFAVASADGTATQVTISILGANENSAVVLTSAAQAGKVTEDADTTPATTDSLSATGLVTFTDADRGDTHTATLSYAPAGNAPPLGTFSAGPFTDTGSDGAAGSAGWRYDLDNSAAQSLAAGQTVTEKFRVTIDDHHGSTVSQDVDITIEGTGERPTLPVGGISYEILAEAGMRGAAPSVAFLDVDGNHVANVGDLIYFGSWIPNRGVAAPTALDTPLVKTIEAVTEIHPRAGLTTEREITASYTDDNGLRGDFTISTTSILDTLSGGRSETDEFLKVAFSNPTLNPVALYGNLPASASELEPPLLEMGKVWIAEDWQFLRSSLPDVISFSDGTSLSGYYLEDFPYTFDGGSGDSAAYFYHQPASSPTHPVENFSSPLDPALAAIPAGGIFVQDSALLYPDNTFLDVHIYAA</sequence>
<dbReference type="InterPro" id="IPR001343">
    <property type="entry name" value="Hemolysn_Ca-bd"/>
</dbReference>
<reference evidence="2 3" key="1">
    <citation type="submission" date="2017-05" db="EMBL/GenBank/DDBJ databases">
        <authorList>
            <person name="Varghese N."/>
            <person name="Submissions S."/>
        </authorList>
    </citation>
    <scope>NUCLEOTIDE SEQUENCE [LARGE SCALE GENOMIC DNA]</scope>
    <source>
        <strain evidence="2 3">DSM 26001</strain>
    </source>
</reference>
<accession>A0ABY1PSC2</accession>
<keyword evidence="3" id="KW-1185">Reference proteome</keyword>
<evidence type="ECO:0000313" key="2">
    <source>
        <dbReference type="EMBL" id="SMP41353.1"/>
    </source>
</evidence>